<sequence>MTSGFDTSSLFVPFEGMYISFSFDIEKTLELNNCYPVDYAHLKEEVKNFPVLKYVGVLVDHTDLPLPQRKYHRVAIRPLQKGLNIPVPRFDIKQDMCTPVSPETDHPLARTFLELNKPLPWSGCYHPNFQDIEVRLPTELRDYRNAYELTDWGLWQMRDYLGEDFERRKLPLDSQEPVEISSVQPGSGSLLSMKQHNLAQSYPDSGLAIRIQGNELGPTQKLVIEGTDSDIPKLEFDIHHPAFAPIVEASRPNYVDNDAVFTPVVKFDSDIAALKDFPSGLELCRCLDALEALVRKCQQGPPLTLQVQGCITGAADLSTNEVATETNHLSKKKKYSKKLTRFASFLSKTQTFTAFRKPTQELKATIRDTRKSINDEGSSPKSMKNIVRDKLGLRNIVQGFLSP</sequence>
<evidence type="ECO:0000313" key="1">
    <source>
        <dbReference type="EMBL" id="KAJ4494558.1"/>
    </source>
</evidence>
<reference evidence="1" key="1">
    <citation type="submission" date="2022-08" db="EMBL/GenBank/DDBJ databases">
        <authorList>
            <consortium name="DOE Joint Genome Institute"/>
            <person name="Min B."/>
            <person name="Riley R."/>
            <person name="Sierra-Patev S."/>
            <person name="Naranjo-Ortiz M."/>
            <person name="Looney B."/>
            <person name="Konkel Z."/>
            <person name="Slot J.C."/>
            <person name="Sakamoto Y."/>
            <person name="Steenwyk J.L."/>
            <person name="Rokas A."/>
            <person name="Carro J."/>
            <person name="Camarero S."/>
            <person name="Ferreira P."/>
            <person name="Molpeceres G."/>
            <person name="Ruiz-Duenas F.J."/>
            <person name="Serrano A."/>
            <person name="Henrissat B."/>
            <person name="Drula E."/>
            <person name="Hughes K.W."/>
            <person name="Mata J.L."/>
            <person name="Ishikawa N.K."/>
            <person name="Vargas-Isla R."/>
            <person name="Ushijima S."/>
            <person name="Smith C.A."/>
            <person name="Ahrendt S."/>
            <person name="Andreopoulos W."/>
            <person name="He G."/>
            <person name="Labutti K."/>
            <person name="Lipzen A."/>
            <person name="Ng V."/>
            <person name="Sandor L."/>
            <person name="Barry K."/>
            <person name="Martinez A.T."/>
            <person name="Xiao Y."/>
            <person name="Gibbons J.G."/>
            <person name="Terashima K."/>
            <person name="Hibbett D.S."/>
            <person name="Grigoriev I.V."/>
        </authorList>
    </citation>
    <scope>NUCLEOTIDE SEQUENCE</scope>
    <source>
        <strain evidence="1">Sp2 HRB7682 ss15</strain>
    </source>
</reference>
<protein>
    <submittedName>
        <fullName evidence="1">Uncharacterized protein</fullName>
    </submittedName>
</protein>
<comment type="caution">
    <text evidence="1">The sequence shown here is derived from an EMBL/GenBank/DDBJ whole genome shotgun (WGS) entry which is preliminary data.</text>
</comment>
<proteinExistence type="predicted"/>
<dbReference type="Proteomes" id="UP001150238">
    <property type="component" value="Unassembled WGS sequence"/>
</dbReference>
<organism evidence="1 2">
    <name type="scientific">Lentinula lateritia</name>
    <dbReference type="NCBI Taxonomy" id="40482"/>
    <lineage>
        <taxon>Eukaryota</taxon>
        <taxon>Fungi</taxon>
        <taxon>Dikarya</taxon>
        <taxon>Basidiomycota</taxon>
        <taxon>Agaricomycotina</taxon>
        <taxon>Agaricomycetes</taxon>
        <taxon>Agaricomycetidae</taxon>
        <taxon>Agaricales</taxon>
        <taxon>Marasmiineae</taxon>
        <taxon>Omphalotaceae</taxon>
        <taxon>Lentinula</taxon>
    </lineage>
</organism>
<accession>A0A9W9E003</accession>
<dbReference type="EMBL" id="JANVFS010000002">
    <property type="protein sequence ID" value="KAJ4494558.1"/>
    <property type="molecule type" value="Genomic_DNA"/>
</dbReference>
<reference evidence="1" key="2">
    <citation type="journal article" date="2023" name="Proc. Natl. Acad. Sci. U.S.A.">
        <title>A global phylogenomic analysis of the shiitake genus Lentinula.</title>
        <authorList>
            <person name="Sierra-Patev S."/>
            <person name="Min B."/>
            <person name="Naranjo-Ortiz M."/>
            <person name="Looney B."/>
            <person name="Konkel Z."/>
            <person name="Slot J.C."/>
            <person name="Sakamoto Y."/>
            <person name="Steenwyk J.L."/>
            <person name="Rokas A."/>
            <person name="Carro J."/>
            <person name="Camarero S."/>
            <person name="Ferreira P."/>
            <person name="Molpeceres G."/>
            <person name="Ruiz-Duenas F.J."/>
            <person name="Serrano A."/>
            <person name="Henrissat B."/>
            <person name="Drula E."/>
            <person name="Hughes K.W."/>
            <person name="Mata J.L."/>
            <person name="Ishikawa N.K."/>
            <person name="Vargas-Isla R."/>
            <person name="Ushijima S."/>
            <person name="Smith C.A."/>
            <person name="Donoghue J."/>
            <person name="Ahrendt S."/>
            <person name="Andreopoulos W."/>
            <person name="He G."/>
            <person name="LaButti K."/>
            <person name="Lipzen A."/>
            <person name="Ng V."/>
            <person name="Riley R."/>
            <person name="Sandor L."/>
            <person name="Barry K."/>
            <person name="Martinez A.T."/>
            <person name="Xiao Y."/>
            <person name="Gibbons J.G."/>
            <person name="Terashima K."/>
            <person name="Grigoriev I.V."/>
            <person name="Hibbett D."/>
        </authorList>
    </citation>
    <scope>NUCLEOTIDE SEQUENCE</scope>
    <source>
        <strain evidence="1">Sp2 HRB7682 ss15</strain>
    </source>
</reference>
<gene>
    <name evidence="1" type="ORF">C8J55DRAFT_99056</name>
</gene>
<evidence type="ECO:0000313" key="2">
    <source>
        <dbReference type="Proteomes" id="UP001150238"/>
    </source>
</evidence>
<name>A0A9W9E003_9AGAR</name>
<dbReference type="AlphaFoldDB" id="A0A9W9E003"/>